<dbReference type="PANTHER" id="PTHR31204">
    <property type="entry name" value="SIGMA INTRACELLULAR RECEPTOR 2"/>
    <property type="match status" value="1"/>
</dbReference>
<evidence type="ECO:0000256" key="6">
    <source>
        <dbReference type="ARBA" id="ARBA00023136"/>
    </source>
</evidence>
<dbReference type="InterPro" id="IPR016964">
    <property type="entry name" value="Sigma2_recept"/>
</dbReference>
<evidence type="ECO:0000256" key="3">
    <source>
        <dbReference type="ARBA" id="ARBA00022692"/>
    </source>
</evidence>
<keyword evidence="6 7" id="KW-0472">Membrane</keyword>
<name>A0A9N9FRG9_9GLOM</name>
<dbReference type="Proteomes" id="UP000789706">
    <property type="component" value="Unassembled WGS sequence"/>
</dbReference>
<dbReference type="GO" id="GO:0005789">
    <property type="term" value="C:endoplasmic reticulum membrane"/>
    <property type="evidence" value="ECO:0007669"/>
    <property type="project" value="UniProtKB-SubCell"/>
</dbReference>
<protein>
    <submittedName>
        <fullName evidence="10">5776_t:CDS:1</fullName>
    </submittedName>
</protein>
<evidence type="ECO:0000256" key="7">
    <source>
        <dbReference type="PROSITE-ProRule" id="PRU01087"/>
    </source>
</evidence>
<comment type="similarity">
    <text evidence="2">Belongs to the TMEM97/sigma-2 receptor family.</text>
</comment>
<feature type="transmembrane region" description="Helical" evidence="8">
    <location>
        <begin position="25"/>
        <end position="48"/>
    </location>
</feature>
<feature type="transmembrane region" description="Helical" evidence="8">
    <location>
        <begin position="60"/>
        <end position="81"/>
    </location>
</feature>
<evidence type="ECO:0000256" key="4">
    <source>
        <dbReference type="ARBA" id="ARBA00022824"/>
    </source>
</evidence>
<sequence>MAPSLLSRPLGMDNFRDPLFVNTPLWFYVCIYFEFFIQLPFFVYAIIGLWKDSANIRLPLLAYSVHVVTVTTICLSVIYFGDHEGLQEDQRNFLVAAYSPYFFIPLICLIDSFLKIQQLITAAVNVSSSVTLEKKHE</sequence>
<dbReference type="PIRSF" id="PIRSF031032">
    <property type="entry name" value="TMP_97_prd"/>
    <property type="match status" value="1"/>
</dbReference>
<keyword evidence="4" id="KW-0256">Endoplasmic reticulum</keyword>
<keyword evidence="5 7" id="KW-1133">Transmembrane helix</keyword>
<comment type="subcellular location">
    <subcellularLocation>
        <location evidence="1">Endoplasmic reticulum membrane</location>
        <topology evidence="1">Multi-pass membrane protein</topology>
    </subcellularLocation>
</comment>
<dbReference type="PANTHER" id="PTHR31204:SF1">
    <property type="entry name" value="SIGMA INTRACELLULAR RECEPTOR 2"/>
    <property type="match status" value="1"/>
</dbReference>
<dbReference type="OrthoDB" id="433124at2759"/>
<keyword evidence="11" id="KW-1185">Reference proteome</keyword>
<dbReference type="Pfam" id="PF05241">
    <property type="entry name" value="EBP"/>
    <property type="match status" value="1"/>
</dbReference>
<evidence type="ECO:0000313" key="10">
    <source>
        <dbReference type="EMBL" id="CAG8552411.1"/>
    </source>
</evidence>
<accession>A0A9N9FRG9</accession>
<evidence type="ECO:0000256" key="8">
    <source>
        <dbReference type="SAM" id="Phobius"/>
    </source>
</evidence>
<feature type="transmembrane region" description="Helical" evidence="8">
    <location>
        <begin position="93"/>
        <end position="114"/>
    </location>
</feature>
<dbReference type="InterPro" id="IPR051987">
    <property type="entry name" value="Sigma-2_receptor-like"/>
</dbReference>
<comment type="caution">
    <text evidence="10">The sequence shown here is derived from an EMBL/GenBank/DDBJ whole genome shotgun (WGS) entry which is preliminary data.</text>
</comment>
<dbReference type="EMBL" id="CAJVPK010000827">
    <property type="protein sequence ID" value="CAG8552411.1"/>
    <property type="molecule type" value="Genomic_DNA"/>
</dbReference>
<dbReference type="PROSITE" id="PS51751">
    <property type="entry name" value="EXPERA"/>
    <property type="match status" value="1"/>
</dbReference>
<evidence type="ECO:0000256" key="5">
    <source>
        <dbReference type="ARBA" id="ARBA00022989"/>
    </source>
</evidence>
<proteinExistence type="inferred from homology"/>
<keyword evidence="3 7" id="KW-0812">Transmembrane</keyword>
<dbReference type="AlphaFoldDB" id="A0A9N9FRG9"/>
<reference evidence="10" key="1">
    <citation type="submission" date="2021-06" db="EMBL/GenBank/DDBJ databases">
        <authorList>
            <person name="Kallberg Y."/>
            <person name="Tangrot J."/>
            <person name="Rosling A."/>
        </authorList>
    </citation>
    <scope>NUCLEOTIDE SEQUENCE</scope>
    <source>
        <strain evidence="10">AZ414A</strain>
    </source>
</reference>
<evidence type="ECO:0000259" key="9">
    <source>
        <dbReference type="PROSITE" id="PS51751"/>
    </source>
</evidence>
<evidence type="ECO:0000256" key="2">
    <source>
        <dbReference type="ARBA" id="ARBA00009096"/>
    </source>
</evidence>
<evidence type="ECO:0000256" key="1">
    <source>
        <dbReference type="ARBA" id="ARBA00004477"/>
    </source>
</evidence>
<gene>
    <name evidence="10" type="ORF">DEBURN_LOCUS7169</name>
</gene>
<evidence type="ECO:0000313" key="11">
    <source>
        <dbReference type="Proteomes" id="UP000789706"/>
    </source>
</evidence>
<dbReference type="InterPro" id="IPR033118">
    <property type="entry name" value="EXPERA"/>
</dbReference>
<organism evidence="10 11">
    <name type="scientific">Diversispora eburnea</name>
    <dbReference type="NCBI Taxonomy" id="1213867"/>
    <lineage>
        <taxon>Eukaryota</taxon>
        <taxon>Fungi</taxon>
        <taxon>Fungi incertae sedis</taxon>
        <taxon>Mucoromycota</taxon>
        <taxon>Glomeromycotina</taxon>
        <taxon>Glomeromycetes</taxon>
        <taxon>Diversisporales</taxon>
        <taxon>Diversisporaceae</taxon>
        <taxon>Diversispora</taxon>
    </lineage>
</organism>
<feature type="domain" description="EXPERA" evidence="9">
    <location>
        <begin position="1"/>
        <end position="109"/>
    </location>
</feature>